<proteinExistence type="predicted"/>
<evidence type="ECO:0000313" key="1">
    <source>
        <dbReference type="EMBL" id="KAF1838865.1"/>
    </source>
</evidence>
<keyword evidence="2" id="KW-1185">Reference proteome</keyword>
<dbReference type="PANTHER" id="PTHR47256:SF1">
    <property type="entry name" value="ZN(II)2CYS6 TRANSCRIPTION FACTOR (EUROFUNG)"/>
    <property type="match status" value="1"/>
</dbReference>
<dbReference type="PANTHER" id="PTHR47256">
    <property type="entry name" value="ZN(II)2CYS6 TRANSCRIPTION FACTOR (EUROFUNG)-RELATED"/>
    <property type="match status" value="1"/>
</dbReference>
<organism evidence="1 2">
    <name type="scientific">Decorospora gaudefroyi</name>
    <dbReference type="NCBI Taxonomy" id="184978"/>
    <lineage>
        <taxon>Eukaryota</taxon>
        <taxon>Fungi</taxon>
        <taxon>Dikarya</taxon>
        <taxon>Ascomycota</taxon>
        <taxon>Pezizomycotina</taxon>
        <taxon>Dothideomycetes</taxon>
        <taxon>Pleosporomycetidae</taxon>
        <taxon>Pleosporales</taxon>
        <taxon>Pleosporineae</taxon>
        <taxon>Pleosporaceae</taxon>
        <taxon>Decorospora</taxon>
    </lineage>
</organism>
<accession>A0A6A5KKB8</accession>
<name>A0A6A5KKB8_9PLEO</name>
<dbReference type="EMBL" id="ML975248">
    <property type="protein sequence ID" value="KAF1838865.1"/>
    <property type="molecule type" value="Genomic_DNA"/>
</dbReference>
<dbReference type="CDD" id="cd12148">
    <property type="entry name" value="fungal_TF_MHR"/>
    <property type="match status" value="1"/>
</dbReference>
<sequence length="588" mass="66577">MPERDAADVFRRIRTGANAEAVVQQIQEGSLIMELSIVPEPSPRFQFPYIDKIPSTLKQSTYFRSQLYEAIESSEHSPRLTHGRTPLQHSNYAKPLHAAKFVDPLLEDAKASNWTTVSSNDRLMRTLLEGYLVNQYSEHFFFHKEYLLADMASMETRFCSPLLVNALLAKACVSSRLFASHARFWEPDSLLYRFLAEAKRLWELEDGEPRLPTIQAGCLISATMNDFGQDAPGFVYTRKALGMAHRMGLFLAPRTDDTKLEHAKSFTAWGLYTWLTSQSYFCFKPPYMLADDTPAQSLPDVETNPEWYGDISLRYPPDQHSYPTGFGQGMKALSELRVIKNEVNAMCFNASEVPKKMLWEAALLIQTKLEAWYEALPALLQPRSLLYPAHLLLHSEYHSILITLFKSQISSANGSGPPLTHHQHFAAQETILQATIHLESLLRIYYLRHSFEAYDSLLTVFLVHLANLTLEPLEQFEQDPSNVPRDTSESLLSTLILCLKGLYDQSKSAYVAGVLLAILKKRLSAEVHDAVARYTAPDDLDTKSEATFESTVGELQPVPSEFVLPGADLCQDPKPWRLGNLAEQLRRR</sequence>
<evidence type="ECO:0000313" key="2">
    <source>
        <dbReference type="Proteomes" id="UP000800040"/>
    </source>
</evidence>
<dbReference type="OrthoDB" id="426882at2759"/>
<dbReference type="InterPro" id="IPR053187">
    <property type="entry name" value="Notoamide_regulator"/>
</dbReference>
<evidence type="ECO:0008006" key="3">
    <source>
        <dbReference type="Google" id="ProtNLM"/>
    </source>
</evidence>
<dbReference type="Proteomes" id="UP000800040">
    <property type="component" value="Unassembled WGS sequence"/>
</dbReference>
<gene>
    <name evidence="1" type="ORF">BDW02DRAFT_487968</name>
</gene>
<dbReference type="AlphaFoldDB" id="A0A6A5KKB8"/>
<reference evidence="1" key="1">
    <citation type="submission" date="2020-01" db="EMBL/GenBank/DDBJ databases">
        <authorList>
            <consortium name="DOE Joint Genome Institute"/>
            <person name="Haridas S."/>
            <person name="Albert R."/>
            <person name="Binder M."/>
            <person name="Bloem J."/>
            <person name="Labutti K."/>
            <person name="Salamov A."/>
            <person name="Andreopoulos B."/>
            <person name="Baker S.E."/>
            <person name="Barry K."/>
            <person name="Bills G."/>
            <person name="Bluhm B.H."/>
            <person name="Cannon C."/>
            <person name="Castanera R."/>
            <person name="Culley D.E."/>
            <person name="Daum C."/>
            <person name="Ezra D."/>
            <person name="Gonzalez J.B."/>
            <person name="Henrissat B."/>
            <person name="Kuo A."/>
            <person name="Liang C."/>
            <person name="Lipzen A."/>
            <person name="Lutzoni F."/>
            <person name="Magnuson J."/>
            <person name="Mondo S."/>
            <person name="Nolan M."/>
            <person name="Ohm R."/>
            <person name="Pangilinan J."/>
            <person name="Park H.-J."/>
            <person name="Ramirez L."/>
            <person name="Alfaro M."/>
            <person name="Sun H."/>
            <person name="Tritt A."/>
            <person name="Yoshinaga Y."/>
            <person name="Zwiers L.-H."/>
            <person name="Turgeon B.G."/>
            <person name="Goodwin S.B."/>
            <person name="Spatafora J.W."/>
            <person name="Crous P.W."/>
            <person name="Grigoriev I.V."/>
        </authorList>
    </citation>
    <scope>NUCLEOTIDE SEQUENCE</scope>
    <source>
        <strain evidence="1">P77</strain>
    </source>
</reference>
<protein>
    <recommendedName>
        <fullName evidence="3">Transcription factor domain-containing protein</fullName>
    </recommendedName>
</protein>